<accession>A0A0P6K0S4</accession>
<feature type="compositionally biased region" description="Polar residues" evidence="1">
    <location>
        <begin position="566"/>
        <end position="576"/>
    </location>
</feature>
<reference evidence="2" key="1">
    <citation type="journal article" date="2016" name="PLoS ONE">
        <title>A Deep Insight into the Sialome of Male and Female Aedes aegypti Mosquitoes.</title>
        <authorList>
            <person name="Ribeiro J.M."/>
            <person name="Martin-Martin I."/>
            <person name="Arca B."/>
            <person name="Calvo E."/>
        </authorList>
    </citation>
    <scope>NUCLEOTIDE SEQUENCE</scope>
    <source>
        <strain evidence="2">Liverpool</strain>
        <tissue evidence="2">Salivary glands</tissue>
    </source>
</reference>
<feature type="compositionally biased region" description="Polar residues" evidence="1">
    <location>
        <begin position="369"/>
        <end position="390"/>
    </location>
</feature>
<dbReference type="EMBL" id="GDUN01000864">
    <property type="protein sequence ID" value="JAN95055.1"/>
    <property type="molecule type" value="mRNA"/>
</dbReference>
<protein>
    <submittedName>
        <fullName evidence="2">Putative serine/arginine-rich splicing factor 4</fullName>
    </submittedName>
</protein>
<feature type="region of interest" description="Disordered" evidence="1">
    <location>
        <begin position="1284"/>
        <end position="1381"/>
    </location>
</feature>
<feature type="compositionally biased region" description="Basic residues" evidence="1">
    <location>
        <begin position="1428"/>
        <end position="1440"/>
    </location>
</feature>
<feature type="compositionally biased region" description="Polar residues" evidence="1">
    <location>
        <begin position="1363"/>
        <end position="1372"/>
    </location>
</feature>
<feature type="compositionally biased region" description="Basic and acidic residues" evidence="1">
    <location>
        <begin position="256"/>
        <end position="265"/>
    </location>
</feature>
<feature type="compositionally biased region" description="Polar residues" evidence="1">
    <location>
        <begin position="689"/>
        <end position="701"/>
    </location>
</feature>
<evidence type="ECO:0000256" key="1">
    <source>
        <dbReference type="SAM" id="MobiDB-lite"/>
    </source>
</evidence>
<feature type="region of interest" description="Disordered" evidence="1">
    <location>
        <begin position="133"/>
        <end position="280"/>
    </location>
</feature>
<feature type="compositionally biased region" description="Polar residues" evidence="1">
    <location>
        <begin position="294"/>
        <end position="305"/>
    </location>
</feature>
<name>A0A0P6K0S4_AEDAE</name>
<proteinExistence type="evidence at transcript level"/>
<feature type="compositionally biased region" description="Polar residues" evidence="1">
    <location>
        <begin position="405"/>
        <end position="414"/>
    </location>
</feature>
<organism evidence="2">
    <name type="scientific">Aedes aegypti</name>
    <name type="common">Yellowfever mosquito</name>
    <name type="synonym">Culex aegypti</name>
    <dbReference type="NCBI Taxonomy" id="7159"/>
    <lineage>
        <taxon>Eukaryota</taxon>
        <taxon>Metazoa</taxon>
        <taxon>Ecdysozoa</taxon>
        <taxon>Arthropoda</taxon>
        <taxon>Hexapoda</taxon>
        <taxon>Insecta</taxon>
        <taxon>Pterygota</taxon>
        <taxon>Neoptera</taxon>
        <taxon>Endopterygota</taxon>
        <taxon>Diptera</taxon>
        <taxon>Nematocera</taxon>
        <taxon>Culicoidea</taxon>
        <taxon>Culicidae</taxon>
        <taxon>Culicinae</taxon>
        <taxon>Aedini</taxon>
        <taxon>Aedes</taxon>
        <taxon>Stegomyia</taxon>
    </lineage>
</organism>
<feature type="compositionally biased region" description="Polar residues" evidence="1">
    <location>
        <begin position="541"/>
        <end position="558"/>
    </location>
</feature>
<feature type="compositionally biased region" description="Basic and acidic residues" evidence="1">
    <location>
        <begin position="814"/>
        <end position="833"/>
    </location>
</feature>
<sequence>MPVKSRKRIASRRRETVYPESDVSLKEFVNNDRRRKGPRIDQLTVPPDSPSVILLSSAENTPRPEGGLLDVDSVQGRATRLTDVDMVLEETDVRSRRGGTQLFALNETNTSIVNLDETDMIIRDRPKSSVAQRWTRSGSLAPAEVGEARRSSVYSMVTKRNRRRARSVAPNSSVITEDTGKKSSANQDVNVDGGKNLSQITEEQSNSSSSDGSNVTPKPVVRELVIQTRTMLRQGKKWSPDLKRAKSAPRSSMETEVDKSLDSKVSRRKRKVPEQIPVVSKVANDKGQVIDANRSISLSKSNSPGVNPEKVIDGSTVDNTNASTKVSNRRRHDDQKKSKRSQPELPGDEVQSNVSKRKRPKPAPDKSQETPSDTNRSLGISGSETVSSTDESIRKRPPAGRGKNIYSTVDNNSSKSKDLDLDLESKRPRTRSVSRGRQPQINLHTRGRSRTRTATKAPASPDKSDLDSTSKRARTRSASRARLPQSEGQKRRGRSRNRVVSESNNIEPPTESKRPRTRSVSRARHLDIGLKKPRQKRNESESNASIQPNKSSTSIQSDPPNPPAIESQTPKIESNTSKSKRPPSRMRSKSVVRTKSPAADRSTGRFRTRTATKLATPTRSKSVPRNILSPPPSTGNNSTASEHHIPIYRKYAEQVLQLTTSRSAAKPNKPQPATKNVAKSGDDIYMFDSPSQGSSASDGNEATTTGTGKPSSSKGSTAKKRSRLGSVSRNSKKTPLKKSHHQHPTVFGTDMYKISSVVKKIGGGPVRRKQDDSTMGGETATKNVVHTSKLVAMVQSQQPSNVQHPVPRSPSPTHVDDIDDHHHHDEPEDRGFEIENIPDVEIPTPLSPPRLNPQIQRVLQQRPGPQLHTPDKTQPNATLNFSPLGASSPWRIQNENILPKTFYFARSKDLLPSYESDLVVQDESRVVKPVTPPAPVPTLPVIASPVKPQSPRPANVTSNNEEQPPAVVFANIQKSYDQLKATSEMSEKLIAAMRKYKSNIHNQSASMLGNESTPEELFAKFREYEENMKKTYLKLKQWYDRSRRTYTQSMKAIEQAAPKTQAQQELVDNFRRSSQRFITMMNDLESAMNDSNIENLSPPKAAENPSRPAFKDIILTERNMNDRNRSPLKSLDIVNIPPRFSPIKSPLVKPSFTSFTANKSIPHISKSRELFSRLSLMKPSQPEVSIAAPAESVIEVADTVVEDHPTEKEHDHEQPQKDLFGFETDCEEDDEDNNVSVAPTSVNITRETLKERLQSVRKLLPQSVRKAGGSSVKQQQQSMPRIFTSPQRKRTYSIQSAFSSSTPLQDKRNRWAKRNRKEPAIESTEKDPNVSAIGVVEAAEKETTRAQQESPPAAVFDEPEQEFASTSLNGAANRTYGREPRRKVKRHRNIYLANLGLSDSEVEEEVVENASSESDPEWAGSDAESAAGKRRKKRKLKKKTTKEPEPGAKKKKQKKTVEQTAEFQNFVSEFNNMCDQVNQYELVIEETDTVPPPV</sequence>
<feature type="compositionally biased region" description="Basic and acidic residues" evidence="1">
    <location>
        <begin position="1317"/>
        <end position="1328"/>
    </location>
</feature>
<feature type="compositionally biased region" description="Basic residues" evidence="1">
    <location>
        <begin position="578"/>
        <end position="592"/>
    </location>
</feature>
<feature type="compositionally biased region" description="Basic residues" evidence="1">
    <location>
        <begin position="730"/>
        <end position="743"/>
    </location>
</feature>
<feature type="region of interest" description="Disordered" evidence="1">
    <location>
        <begin position="1401"/>
        <end position="1459"/>
    </location>
</feature>
<feature type="region of interest" description="Disordered" evidence="1">
    <location>
        <begin position="293"/>
        <end position="646"/>
    </location>
</feature>
<feature type="compositionally biased region" description="Polar residues" evidence="1">
    <location>
        <begin position="611"/>
        <end position="623"/>
    </location>
</feature>
<feature type="compositionally biased region" description="Polar residues" evidence="1">
    <location>
        <begin position="169"/>
        <end position="189"/>
    </location>
</feature>
<feature type="compositionally biased region" description="Polar residues" evidence="1">
    <location>
        <begin position="1292"/>
        <end position="1304"/>
    </location>
</feature>
<feature type="region of interest" description="Disordered" evidence="1">
    <location>
        <begin position="658"/>
        <end position="743"/>
    </location>
</feature>
<evidence type="ECO:0000313" key="2">
    <source>
        <dbReference type="EMBL" id="JAN95055.1"/>
    </source>
</evidence>
<feature type="region of interest" description="Disordered" evidence="1">
    <location>
        <begin position="796"/>
        <end position="834"/>
    </location>
</feature>
<feature type="compositionally biased region" description="Polar residues" evidence="1">
    <location>
        <begin position="316"/>
        <end position="326"/>
    </location>
</feature>
<feature type="region of interest" description="Disordered" evidence="1">
    <location>
        <begin position="29"/>
        <end position="50"/>
    </location>
</feature>
<feature type="compositionally biased region" description="Low complexity" evidence="1">
    <location>
        <begin position="702"/>
        <end position="716"/>
    </location>
</feature>
<dbReference type="VEuPathDB" id="VectorBase:AAEL018255"/>
<feature type="compositionally biased region" description="Basic and acidic residues" evidence="1">
    <location>
        <begin position="524"/>
        <end position="540"/>
    </location>
</feature>
<feature type="compositionally biased region" description="Low complexity" evidence="1">
    <location>
        <begin position="205"/>
        <end position="214"/>
    </location>
</feature>
<feature type="compositionally biased region" description="Polar residues" evidence="1">
    <location>
        <begin position="498"/>
        <end position="507"/>
    </location>
</feature>
<feature type="region of interest" description="Disordered" evidence="1">
    <location>
        <begin position="941"/>
        <end position="960"/>
    </location>
</feature>
<feature type="compositionally biased region" description="Basic and acidic residues" evidence="1">
    <location>
        <begin position="415"/>
        <end position="427"/>
    </location>
</feature>